<accession>A0ACB8DLZ2</accession>
<proteinExistence type="predicted"/>
<name>A0ACB8DLZ2_DERSI</name>
<evidence type="ECO:0000313" key="1">
    <source>
        <dbReference type="EMBL" id="KAH7973381.1"/>
    </source>
</evidence>
<dbReference type="EMBL" id="CM023479">
    <property type="protein sequence ID" value="KAH7973381.1"/>
    <property type="molecule type" value="Genomic_DNA"/>
</dbReference>
<evidence type="ECO:0000313" key="2">
    <source>
        <dbReference type="Proteomes" id="UP000821865"/>
    </source>
</evidence>
<sequence>MCAKPAYATSADDADDPAKRIVCSSKGYRREFRRADSVDDHRRAVVVNAASTMILSTCASSQPAPKRSQWKVVDFGPPAPMSARSLEEAEQMCSMFLNDYSGPSSPGVQLEDLMMDDFRMDSPTKDFWKLLPTPPRSPDRSDSSSSGSIGGPVDSGAVLGVGSDGVDDVCDSGSSSGGAITEVWCGFQMEDFYTADVSVPTTAPYMEDQAPSMEDQEALCSILFEHDDFIDQLLKDDSVLNSVLGGGGADDGDDVVAEDEEDVVGAIVSPHAPAVVDWLSPVSPTQSAVQSELLHDCMWSGQCTDDCKQKAAREKRCAAQLASPYDLVVSPASAMSAGSPDDVLEMRIPSSSPTSSSRSIAAAAPTAKPSTTSRVAAAPDDALATQCVDPSSVLSYTPLSDHSYHQATSSAPPTPPDSPKAVSQQQSSSATARGGGNGSVGQLTLYRSQNGHWQRGGMVLSDTPSESDSLRDGVVRQQTVEEALAFCGHRIASGTVTVPLARVARMFWRCGRWYSCAGAASASLFVCVRGEGWHQCSRLVARVLAFLPRTSAARGTRDFRLEGRSTRVGILRRHGGAPAVVALPANGTGVGAIRCAAVRQPRPPATAVVSRITSSGRVVTPSHKALNNGQAPRRRRRGAQSPGSSPGVAAAAATMGGKRKRSRQYQQVSQTHHGTVLAQSKRARRDDDGCGSAGSCSPSAGRRGQHALSQLPPSAKRNEHNTMERKRRDDLRVAFQDLRVQVPALFDNTKAAKVTILNEAAAYALKLTYEACHQEKVYKQEQQRHHMLRRRLAQLQQQHQQQQQRIRQCRR</sequence>
<reference evidence="1" key="1">
    <citation type="submission" date="2020-05" db="EMBL/GenBank/DDBJ databases">
        <title>Large-scale comparative analyses of tick genomes elucidate their genetic diversity and vector capacities.</title>
        <authorList>
            <person name="Jia N."/>
            <person name="Wang J."/>
            <person name="Shi W."/>
            <person name="Du L."/>
            <person name="Sun Y."/>
            <person name="Zhan W."/>
            <person name="Jiang J."/>
            <person name="Wang Q."/>
            <person name="Zhang B."/>
            <person name="Ji P."/>
            <person name="Sakyi L.B."/>
            <person name="Cui X."/>
            <person name="Yuan T."/>
            <person name="Jiang B."/>
            <person name="Yang W."/>
            <person name="Lam T.T.-Y."/>
            <person name="Chang Q."/>
            <person name="Ding S."/>
            <person name="Wang X."/>
            <person name="Zhu J."/>
            <person name="Ruan X."/>
            <person name="Zhao L."/>
            <person name="Wei J."/>
            <person name="Que T."/>
            <person name="Du C."/>
            <person name="Cheng J."/>
            <person name="Dai P."/>
            <person name="Han X."/>
            <person name="Huang E."/>
            <person name="Gao Y."/>
            <person name="Liu J."/>
            <person name="Shao H."/>
            <person name="Ye R."/>
            <person name="Li L."/>
            <person name="Wei W."/>
            <person name="Wang X."/>
            <person name="Wang C."/>
            <person name="Yang T."/>
            <person name="Huo Q."/>
            <person name="Li W."/>
            <person name="Guo W."/>
            <person name="Chen H."/>
            <person name="Zhou L."/>
            <person name="Ni X."/>
            <person name="Tian J."/>
            <person name="Zhou Y."/>
            <person name="Sheng Y."/>
            <person name="Liu T."/>
            <person name="Pan Y."/>
            <person name="Xia L."/>
            <person name="Li J."/>
            <person name="Zhao F."/>
            <person name="Cao W."/>
        </authorList>
    </citation>
    <scope>NUCLEOTIDE SEQUENCE</scope>
    <source>
        <strain evidence="1">Dsil-2018</strain>
    </source>
</reference>
<organism evidence="1 2">
    <name type="scientific">Dermacentor silvarum</name>
    <name type="common">Tick</name>
    <dbReference type="NCBI Taxonomy" id="543639"/>
    <lineage>
        <taxon>Eukaryota</taxon>
        <taxon>Metazoa</taxon>
        <taxon>Ecdysozoa</taxon>
        <taxon>Arthropoda</taxon>
        <taxon>Chelicerata</taxon>
        <taxon>Arachnida</taxon>
        <taxon>Acari</taxon>
        <taxon>Parasitiformes</taxon>
        <taxon>Ixodida</taxon>
        <taxon>Ixodoidea</taxon>
        <taxon>Ixodidae</taxon>
        <taxon>Rhipicephalinae</taxon>
        <taxon>Dermacentor</taxon>
    </lineage>
</organism>
<gene>
    <name evidence="1" type="ORF">HPB49_000474</name>
</gene>
<keyword evidence="2" id="KW-1185">Reference proteome</keyword>
<dbReference type="Proteomes" id="UP000821865">
    <property type="component" value="Chromosome 10"/>
</dbReference>
<protein>
    <submittedName>
        <fullName evidence="1">Uncharacterized protein</fullName>
    </submittedName>
</protein>
<comment type="caution">
    <text evidence="1">The sequence shown here is derived from an EMBL/GenBank/DDBJ whole genome shotgun (WGS) entry which is preliminary data.</text>
</comment>